<organism evidence="1 2">
    <name type="scientific">Nemania bipapillata</name>
    <dbReference type="NCBI Taxonomy" id="110536"/>
    <lineage>
        <taxon>Eukaryota</taxon>
        <taxon>Fungi</taxon>
        <taxon>Dikarya</taxon>
        <taxon>Ascomycota</taxon>
        <taxon>Pezizomycotina</taxon>
        <taxon>Sordariomycetes</taxon>
        <taxon>Xylariomycetidae</taxon>
        <taxon>Xylariales</taxon>
        <taxon>Xylariaceae</taxon>
        <taxon>Nemania</taxon>
    </lineage>
</organism>
<proteinExistence type="predicted"/>
<accession>A0ACC2I082</accession>
<gene>
    <name evidence="1" type="ORF">ONZ43_g6334</name>
</gene>
<dbReference type="EMBL" id="JAPESX010002225">
    <property type="protein sequence ID" value="KAJ8108737.1"/>
    <property type="molecule type" value="Genomic_DNA"/>
</dbReference>
<dbReference type="Proteomes" id="UP001153334">
    <property type="component" value="Unassembled WGS sequence"/>
</dbReference>
<sequence length="100" mass="11221">MVATAVTTRTIKITANTMAQVPMRSLPALKVEHLKDLTKRNEWVTEVASKGHQRRASSAYLLFHSIQNYHNAILLAGLGITLPYKQRASHAYMDDWLSTA</sequence>
<evidence type="ECO:0000313" key="1">
    <source>
        <dbReference type="EMBL" id="KAJ8108737.1"/>
    </source>
</evidence>
<protein>
    <submittedName>
        <fullName evidence="1">Uncharacterized protein</fullName>
    </submittedName>
</protein>
<comment type="caution">
    <text evidence="1">The sequence shown here is derived from an EMBL/GenBank/DDBJ whole genome shotgun (WGS) entry which is preliminary data.</text>
</comment>
<name>A0ACC2I082_9PEZI</name>
<reference evidence="1" key="1">
    <citation type="submission" date="2022-11" db="EMBL/GenBank/DDBJ databases">
        <title>Genome Sequence of Nemania bipapillata.</title>
        <authorList>
            <person name="Buettner E."/>
        </authorList>
    </citation>
    <scope>NUCLEOTIDE SEQUENCE</scope>
    <source>
        <strain evidence="1">CP14</strain>
    </source>
</reference>
<keyword evidence="2" id="KW-1185">Reference proteome</keyword>
<evidence type="ECO:0000313" key="2">
    <source>
        <dbReference type="Proteomes" id="UP001153334"/>
    </source>
</evidence>